<comment type="caution">
    <text evidence="3">The sequence shown here is derived from an EMBL/GenBank/DDBJ whole genome shotgun (WGS) entry which is preliminary data.</text>
</comment>
<proteinExistence type="predicted"/>
<dbReference type="SUPFAM" id="SSF53474">
    <property type="entry name" value="alpha/beta-Hydrolases"/>
    <property type="match status" value="1"/>
</dbReference>
<feature type="domain" description="AB hydrolase-1" evidence="2">
    <location>
        <begin position="75"/>
        <end position="287"/>
    </location>
</feature>
<evidence type="ECO:0000313" key="3">
    <source>
        <dbReference type="EMBL" id="PRD17055.1"/>
    </source>
</evidence>
<evidence type="ECO:0000256" key="1">
    <source>
        <dbReference type="SAM" id="SignalP"/>
    </source>
</evidence>
<dbReference type="Proteomes" id="UP000239181">
    <property type="component" value="Unassembled WGS sequence"/>
</dbReference>
<dbReference type="InterPro" id="IPR029058">
    <property type="entry name" value="AB_hydrolase_fold"/>
</dbReference>
<evidence type="ECO:0000313" key="4">
    <source>
        <dbReference type="Proteomes" id="UP000239181"/>
    </source>
</evidence>
<dbReference type="EMBL" id="PDET01000002">
    <property type="protein sequence ID" value="PRD17055.1"/>
    <property type="molecule type" value="Genomic_DNA"/>
</dbReference>
<reference evidence="3 4" key="1">
    <citation type="submission" date="2017-10" db="EMBL/GenBank/DDBJ databases">
        <title>Draft genome of two endophytic bacteria isolated from 'guarana' Paullinia cupana (Mart.) Ducke.</title>
        <authorList>
            <person name="Siqueira K.A."/>
            <person name="Liotti R.G."/>
            <person name="Mendes T.A."/>
            <person name="Soares M.A."/>
        </authorList>
    </citation>
    <scope>NUCLEOTIDE SEQUENCE [LARGE SCALE GENOMIC DNA]</scope>
    <source>
        <strain evidence="3 4">342</strain>
    </source>
</reference>
<gene>
    <name evidence="3" type="ORF">CQW29_04975</name>
</gene>
<keyword evidence="3" id="KW-0378">Hydrolase</keyword>
<dbReference type="PANTHER" id="PTHR46331">
    <property type="entry name" value="VALACYCLOVIR HYDROLASE"/>
    <property type="match status" value="1"/>
</dbReference>
<dbReference type="Gene3D" id="3.40.50.1820">
    <property type="entry name" value="alpha/beta hydrolase"/>
    <property type="match status" value="1"/>
</dbReference>
<dbReference type="Pfam" id="PF12697">
    <property type="entry name" value="Abhydrolase_6"/>
    <property type="match status" value="1"/>
</dbReference>
<sequence>MRRNKTLLIAGLLSVAGVCGSSAAIAAGPSSHIAWSERWQQLPNTPAPVAALKPHYASVNGIQLYYATAGKGSPVVLLHGGLANSDYWGEQVAALAKHHQVIVVDSRGHGRSTRDSRPYSYDLMSDDVVALLDELKIQKADIVGWSDGGIIGIDLAIRYPARIGKIFAFAPNTRTSGVKPDTEKNPVFARYIERAGNEYRTLSKTPTQYDAFVEQISHMWASQPNWSDSDLKKISAPVLIVDGDRDEAIVRQHLEYIADTIPGAGLLILPNTSHFAFIQAPEEFNQAILNFIDYK</sequence>
<dbReference type="OrthoDB" id="9780765at2"/>
<dbReference type="AlphaFoldDB" id="A0A2S9IGY7"/>
<dbReference type="PANTHER" id="PTHR46331:SF2">
    <property type="entry name" value="VALACYCLOVIR HYDROLASE"/>
    <property type="match status" value="1"/>
</dbReference>
<dbReference type="PRINTS" id="PR00111">
    <property type="entry name" value="ABHYDROLASE"/>
</dbReference>
<name>A0A2S9IGY7_9GAMM</name>
<dbReference type="GO" id="GO:0017171">
    <property type="term" value="F:serine hydrolase activity"/>
    <property type="evidence" value="ECO:0007669"/>
    <property type="project" value="TreeGrafter"/>
</dbReference>
<dbReference type="RefSeq" id="WP_105591637.1">
    <property type="nucleotide sequence ID" value="NZ_PDET01000002.1"/>
</dbReference>
<feature type="chain" id="PRO_5015599769" evidence="1">
    <location>
        <begin position="27"/>
        <end position="295"/>
    </location>
</feature>
<keyword evidence="4" id="KW-1185">Reference proteome</keyword>
<feature type="signal peptide" evidence="1">
    <location>
        <begin position="1"/>
        <end position="26"/>
    </location>
</feature>
<keyword evidence="1" id="KW-0732">Signal</keyword>
<dbReference type="InterPro" id="IPR000073">
    <property type="entry name" value="AB_hydrolase_1"/>
</dbReference>
<organism evidence="3 4">
    <name type="scientific">Pantoea coffeiphila</name>
    <dbReference type="NCBI Taxonomy" id="1465635"/>
    <lineage>
        <taxon>Bacteria</taxon>
        <taxon>Pseudomonadati</taxon>
        <taxon>Pseudomonadota</taxon>
        <taxon>Gammaproteobacteria</taxon>
        <taxon>Enterobacterales</taxon>
        <taxon>Erwiniaceae</taxon>
        <taxon>Pantoea</taxon>
    </lineage>
</organism>
<protein>
    <submittedName>
        <fullName evidence="3">Alpha/beta hydrolase</fullName>
    </submittedName>
</protein>
<accession>A0A2S9IGY7</accession>
<evidence type="ECO:0000259" key="2">
    <source>
        <dbReference type="Pfam" id="PF12697"/>
    </source>
</evidence>